<dbReference type="InterPro" id="IPR050129">
    <property type="entry name" value="Zn_alcohol_dh"/>
</dbReference>
<dbReference type="InterPro" id="IPR020843">
    <property type="entry name" value="ER"/>
</dbReference>
<protein>
    <submittedName>
        <fullName evidence="7">Alcohol dehydrogenase</fullName>
    </submittedName>
</protein>
<reference evidence="7" key="1">
    <citation type="submission" date="2021-01" db="EMBL/GenBank/DDBJ databases">
        <title>Whole genome shotgun sequence of Actinoplanes nipponensis NBRC 14063.</title>
        <authorList>
            <person name="Komaki H."/>
            <person name="Tamura T."/>
        </authorList>
    </citation>
    <scope>NUCLEOTIDE SEQUENCE</scope>
    <source>
        <strain evidence="7">NBRC 14063</strain>
    </source>
</reference>
<keyword evidence="4" id="KW-0560">Oxidoreductase</keyword>
<evidence type="ECO:0000313" key="8">
    <source>
        <dbReference type="Proteomes" id="UP000647172"/>
    </source>
</evidence>
<dbReference type="Pfam" id="PF08240">
    <property type="entry name" value="ADH_N"/>
    <property type="match status" value="1"/>
</dbReference>
<dbReference type="SUPFAM" id="SSF50129">
    <property type="entry name" value="GroES-like"/>
    <property type="match status" value="1"/>
</dbReference>
<gene>
    <name evidence="7" type="ORF">Ani05nite_11550</name>
</gene>
<dbReference type="InterPro" id="IPR036291">
    <property type="entry name" value="NAD(P)-bd_dom_sf"/>
</dbReference>
<dbReference type="InterPro" id="IPR013149">
    <property type="entry name" value="ADH-like_C"/>
</dbReference>
<proteinExistence type="inferred from homology"/>
<dbReference type="PROSITE" id="PS00059">
    <property type="entry name" value="ADH_ZINC"/>
    <property type="match status" value="1"/>
</dbReference>
<feature type="domain" description="Enoyl reductase (ER)" evidence="6">
    <location>
        <begin position="7"/>
        <end position="335"/>
    </location>
</feature>
<dbReference type="GO" id="GO:0016491">
    <property type="term" value="F:oxidoreductase activity"/>
    <property type="evidence" value="ECO:0007669"/>
    <property type="project" value="UniProtKB-KW"/>
</dbReference>
<dbReference type="InterPro" id="IPR013154">
    <property type="entry name" value="ADH-like_N"/>
</dbReference>
<dbReference type="InterPro" id="IPR011032">
    <property type="entry name" value="GroES-like_sf"/>
</dbReference>
<comment type="similarity">
    <text evidence="5">Belongs to the zinc-containing alcohol dehydrogenase family.</text>
</comment>
<dbReference type="RefSeq" id="WP_203765789.1">
    <property type="nucleotide sequence ID" value="NZ_BAAAYJ010000065.1"/>
</dbReference>
<organism evidence="7 8">
    <name type="scientific">Actinoplanes nipponensis</name>
    <dbReference type="NCBI Taxonomy" id="135950"/>
    <lineage>
        <taxon>Bacteria</taxon>
        <taxon>Bacillati</taxon>
        <taxon>Actinomycetota</taxon>
        <taxon>Actinomycetes</taxon>
        <taxon>Micromonosporales</taxon>
        <taxon>Micromonosporaceae</taxon>
        <taxon>Actinoplanes</taxon>
    </lineage>
</organism>
<evidence type="ECO:0000313" key="7">
    <source>
        <dbReference type="EMBL" id="GIE47621.1"/>
    </source>
</evidence>
<dbReference type="GO" id="GO:0008270">
    <property type="term" value="F:zinc ion binding"/>
    <property type="evidence" value="ECO:0007669"/>
    <property type="project" value="InterPro"/>
</dbReference>
<dbReference type="PANTHER" id="PTHR43401">
    <property type="entry name" value="L-THREONINE 3-DEHYDROGENASE"/>
    <property type="match status" value="1"/>
</dbReference>
<dbReference type="Gene3D" id="3.40.50.720">
    <property type="entry name" value="NAD(P)-binding Rossmann-like Domain"/>
    <property type="match status" value="1"/>
</dbReference>
<evidence type="ECO:0000256" key="3">
    <source>
        <dbReference type="ARBA" id="ARBA00022833"/>
    </source>
</evidence>
<dbReference type="Gene3D" id="3.90.180.10">
    <property type="entry name" value="Medium-chain alcohol dehydrogenases, catalytic domain"/>
    <property type="match status" value="1"/>
</dbReference>
<evidence type="ECO:0000256" key="4">
    <source>
        <dbReference type="ARBA" id="ARBA00023002"/>
    </source>
</evidence>
<dbReference type="Pfam" id="PF00107">
    <property type="entry name" value="ADH_zinc_N"/>
    <property type="match status" value="1"/>
</dbReference>
<dbReference type="AlphaFoldDB" id="A0A919JC17"/>
<dbReference type="EMBL" id="BOMQ01000015">
    <property type="protein sequence ID" value="GIE47621.1"/>
    <property type="molecule type" value="Genomic_DNA"/>
</dbReference>
<comment type="caution">
    <text evidence="7">The sequence shown here is derived from an EMBL/GenBank/DDBJ whole genome shotgun (WGS) entry which is preliminary data.</text>
</comment>
<keyword evidence="8" id="KW-1185">Reference proteome</keyword>
<accession>A0A919JC17</accession>
<keyword evidence="2 5" id="KW-0479">Metal-binding</keyword>
<name>A0A919JC17_9ACTN</name>
<dbReference type="SUPFAM" id="SSF51735">
    <property type="entry name" value="NAD(P)-binding Rossmann-fold domains"/>
    <property type="match status" value="1"/>
</dbReference>
<evidence type="ECO:0000256" key="2">
    <source>
        <dbReference type="ARBA" id="ARBA00022723"/>
    </source>
</evidence>
<sequence>MMLRVVVQPDGVRVIEAETPQPGPGEAQLRMVVAGVCGSDTHALRGRHPNVHPPYAPGHEVVGVVTAVGPGVTTVRAGQRATVEPDLPCWECKQCRAGRQNLCERLGFFGCGSAQGAMAETFTIDARRLHLVPDELDDVTAALIEPLSTPVHAIRLAGGVRDRAVAILGVGTIGLLTLKVARAQGARRIVATARSARSRERALAFGADAAVDATAADAADRVRAELGESADVVFDCVAEQSTTTQALAIADKGGTVVVVGVPAGEVTVPLALLQDSQLRIQGSATYLPEDFADAMALLRDGVVTAADFVTGIRPLREAAAAFADAESGAHIKVLVKSGSPD</sequence>
<dbReference type="InterPro" id="IPR002328">
    <property type="entry name" value="ADH_Zn_CS"/>
</dbReference>
<dbReference type="PANTHER" id="PTHR43401:SF2">
    <property type="entry name" value="L-THREONINE 3-DEHYDROGENASE"/>
    <property type="match status" value="1"/>
</dbReference>
<evidence type="ECO:0000256" key="5">
    <source>
        <dbReference type="RuleBase" id="RU361277"/>
    </source>
</evidence>
<dbReference type="Proteomes" id="UP000647172">
    <property type="component" value="Unassembled WGS sequence"/>
</dbReference>
<dbReference type="SMART" id="SM00829">
    <property type="entry name" value="PKS_ER"/>
    <property type="match status" value="1"/>
</dbReference>
<evidence type="ECO:0000256" key="1">
    <source>
        <dbReference type="ARBA" id="ARBA00001947"/>
    </source>
</evidence>
<comment type="cofactor">
    <cofactor evidence="1 5">
        <name>Zn(2+)</name>
        <dbReference type="ChEBI" id="CHEBI:29105"/>
    </cofactor>
</comment>
<evidence type="ECO:0000259" key="6">
    <source>
        <dbReference type="SMART" id="SM00829"/>
    </source>
</evidence>
<keyword evidence="3 5" id="KW-0862">Zinc</keyword>